<dbReference type="Proteomes" id="UP000824250">
    <property type="component" value="Unassembled WGS sequence"/>
</dbReference>
<dbReference type="InterPro" id="IPR003593">
    <property type="entry name" value="AAA+_ATPase"/>
</dbReference>
<accession>A0A9D1A4P3</accession>
<dbReference type="InterPro" id="IPR017871">
    <property type="entry name" value="ABC_transporter-like_CS"/>
</dbReference>
<dbReference type="FunFam" id="3.40.50.300:FF:000016">
    <property type="entry name" value="Oligopeptide ABC transporter ATP-binding component"/>
    <property type="match status" value="1"/>
</dbReference>
<dbReference type="InterPro" id="IPR003439">
    <property type="entry name" value="ABC_transporter-like_ATP-bd"/>
</dbReference>
<keyword evidence="3" id="KW-0547">Nucleotide-binding</keyword>
<proteinExistence type="inferred from homology"/>
<dbReference type="PROSITE" id="PS00211">
    <property type="entry name" value="ABC_TRANSPORTER_1"/>
    <property type="match status" value="1"/>
</dbReference>
<dbReference type="GO" id="GO:0016887">
    <property type="term" value="F:ATP hydrolysis activity"/>
    <property type="evidence" value="ECO:0007669"/>
    <property type="project" value="InterPro"/>
</dbReference>
<dbReference type="SMART" id="SM00382">
    <property type="entry name" value="AAA"/>
    <property type="match status" value="1"/>
</dbReference>
<evidence type="ECO:0000256" key="2">
    <source>
        <dbReference type="ARBA" id="ARBA00022448"/>
    </source>
</evidence>
<dbReference type="InterPro" id="IPR027417">
    <property type="entry name" value="P-loop_NTPase"/>
</dbReference>
<evidence type="ECO:0000256" key="1">
    <source>
        <dbReference type="ARBA" id="ARBA00005417"/>
    </source>
</evidence>
<evidence type="ECO:0000256" key="3">
    <source>
        <dbReference type="ARBA" id="ARBA00022741"/>
    </source>
</evidence>
<comment type="caution">
    <text evidence="6">The sequence shown here is derived from an EMBL/GenBank/DDBJ whole genome shotgun (WGS) entry which is preliminary data.</text>
</comment>
<dbReference type="PANTHER" id="PTHR43776:SF8">
    <property type="entry name" value="ABC TRANSPORTER, ATP-BINDING PROTEIN"/>
    <property type="match status" value="1"/>
</dbReference>
<reference evidence="6" key="2">
    <citation type="journal article" date="2021" name="PeerJ">
        <title>Extensive microbial diversity within the chicken gut microbiome revealed by metagenomics and culture.</title>
        <authorList>
            <person name="Gilroy R."/>
            <person name="Ravi A."/>
            <person name="Getino M."/>
            <person name="Pursley I."/>
            <person name="Horton D.L."/>
            <person name="Alikhan N.F."/>
            <person name="Baker D."/>
            <person name="Gharbi K."/>
            <person name="Hall N."/>
            <person name="Watson M."/>
            <person name="Adriaenssens E.M."/>
            <person name="Foster-Nyarko E."/>
            <person name="Jarju S."/>
            <person name="Secka A."/>
            <person name="Antonio M."/>
            <person name="Oren A."/>
            <person name="Chaudhuri R.R."/>
            <person name="La Ragione R."/>
            <person name="Hildebrand F."/>
            <person name="Pallen M.J."/>
        </authorList>
    </citation>
    <scope>NUCLEOTIDE SEQUENCE</scope>
    <source>
        <strain evidence="6">CHK180-2868</strain>
    </source>
</reference>
<evidence type="ECO:0000313" key="6">
    <source>
        <dbReference type="EMBL" id="HIR06021.1"/>
    </source>
</evidence>
<evidence type="ECO:0000259" key="5">
    <source>
        <dbReference type="PROSITE" id="PS50893"/>
    </source>
</evidence>
<dbReference type="GO" id="GO:0055085">
    <property type="term" value="P:transmembrane transport"/>
    <property type="evidence" value="ECO:0007669"/>
    <property type="project" value="UniProtKB-ARBA"/>
</dbReference>
<dbReference type="Gene3D" id="3.40.50.300">
    <property type="entry name" value="P-loop containing nucleotide triphosphate hydrolases"/>
    <property type="match status" value="1"/>
</dbReference>
<protein>
    <submittedName>
        <fullName evidence="6">ABC transporter ATP-binding protein</fullName>
    </submittedName>
</protein>
<dbReference type="AlphaFoldDB" id="A0A9D1A4P3"/>
<dbReference type="Pfam" id="PF00005">
    <property type="entry name" value="ABC_tran"/>
    <property type="match status" value="1"/>
</dbReference>
<dbReference type="CDD" id="cd03257">
    <property type="entry name" value="ABC_NikE_OppD_transporters"/>
    <property type="match status" value="1"/>
</dbReference>
<dbReference type="PANTHER" id="PTHR43776">
    <property type="entry name" value="TRANSPORT ATP-BINDING PROTEIN"/>
    <property type="match status" value="1"/>
</dbReference>
<dbReference type="SUPFAM" id="SSF52540">
    <property type="entry name" value="P-loop containing nucleoside triphosphate hydrolases"/>
    <property type="match status" value="1"/>
</dbReference>
<keyword evidence="4 6" id="KW-0067">ATP-binding</keyword>
<gene>
    <name evidence="6" type="ORF">IAB28_08675</name>
</gene>
<comment type="similarity">
    <text evidence="1">Belongs to the ABC transporter superfamily.</text>
</comment>
<reference evidence="6" key="1">
    <citation type="submission" date="2020-10" db="EMBL/GenBank/DDBJ databases">
        <authorList>
            <person name="Gilroy R."/>
        </authorList>
    </citation>
    <scope>NUCLEOTIDE SEQUENCE</scope>
    <source>
        <strain evidence="6">CHK180-2868</strain>
    </source>
</reference>
<dbReference type="GO" id="GO:0005524">
    <property type="term" value="F:ATP binding"/>
    <property type="evidence" value="ECO:0007669"/>
    <property type="project" value="UniProtKB-KW"/>
</dbReference>
<dbReference type="PROSITE" id="PS50893">
    <property type="entry name" value="ABC_TRANSPORTER_2"/>
    <property type="match status" value="1"/>
</dbReference>
<organism evidence="6 7">
    <name type="scientific">Candidatus Copromonas faecavium</name>
    <name type="common">nom. illeg.</name>
    <dbReference type="NCBI Taxonomy" id="2840740"/>
    <lineage>
        <taxon>Bacteria</taxon>
        <taxon>Bacillati</taxon>
        <taxon>Bacillota</taxon>
        <taxon>Clostridia</taxon>
        <taxon>Lachnospirales</taxon>
        <taxon>Lachnospiraceae</taxon>
        <taxon>Candidatus Copromonas (nom. illeg.)</taxon>
    </lineage>
</organism>
<feature type="domain" description="ABC transporter" evidence="5">
    <location>
        <begin position="6"/>
        <end position="257"/>
    </location>
</feature>
<dbReference type="EMBL" id="DVGC01000049">
    <property type="protein sequence ID" value="HIR06021.1"/>
    <property type="molecule type" value="Genomic_DNA"/>
</dbReference>
<evidence type="ECO:0000313" key="7">
    <source>
        <dbReference type="Proteomes" id="UP000824250"/>
    </source>
</evidence>
<keyword evidence="2" id="KW-0813">Transport</keyword>
<dbReference type="InterPro" id="IPR050319">
    <property type="entry name" value="ABC_transp_ATP-bind"/>
</dbReference>
<sequence length="275" mass="30265">MKEELLQVEQLKVYFDGKANLFSRTAGKGTKAVDGVSLSIGANEIHGLVGESGSGKSTLGRAIMGLNHPTEGRILFHGTDLTRLKGKERAQARMKIQMVFQDPNSSLPPNMKIGRILAEPILINRLLPKQKVGDRVLELLRLVDLPEEFSNRYPHQLSGGQKQRIAVARAMALNPELIVADEPTSALDVSVQAQILNLLLELKEKQGLSILFISHNLSVVRHVSDRISVMKQGKIVEQGPAEQVFRHPSDAYTKNLLAAVPKMRIQEEDYEGAAG</sequence>
<name>A0A9D1A4P3_9FIRM</name>
<evidence type="ECO:0000256" key="4">
    <source>
        <dbReference type="ARBA" id="ARBA00022840"/>
    </source>
</evidence>